<organism evidence="2 3">
    <name type="scientific">Actinomadura litoris</name>
    <dbReference type="NCBI Taxonomy" id="2678616"/>
    <lineage>
        <taxon>Bacteria</taxon>
        <taxon>Bacillati</taxon>
        <taxon>Actinomycetota</taxon>
        <taxon>Actinomycetes</taxon>
        <taxon>Streptosporangiales</taxon>
        <taxon>Thermomonosporaceae</taxon>
        <taxon>Actinomadura</taxon>
    </lineage>
</organism>
<evidence type="ECO:0008006" key="4">
    <source>
        <dbReference type="Google" id="ProtNLM"/>
    </source>
</evidence>
<accession>A0A7K1L961</accession>
<dbReference type="RefSeq" id="WP_156219952.1">
    <property type="nucleotide sequence ID" value="NZ_WOFH01000012.1"/>
</dbReference>
<dbReference type="PANTHER" id="PTHR40053:SF1">
    <property type="entry name" value="SPORULATION-CONTROL PROTEIN SPO0M"/>
    <property type="match status" value="1"/>
</dbReference>
<dbReference type="Pfam" id="PF07070">
    <property type="entry name" value="Spo0M"/>
    <property type="match status" value="1"/>
</dbReference>
<evidence type="ECO:0000256" key="1">
    <source>
        <dbReference type="SAM" id="MobiDB-lite"/>
    </source>
</evidence>
<dbReference type="PANTHER" id="PTHR40053">
    <property type="entry name" value="SPORULATION-CONTROL PROTEIN SPO0M"/>
    <property type="match status" value="1"/>
</dbReference>
<feature type="compositionally biased region" description="Pro residues" evidence="1">
    <location>
        <begin position="339"/>
        <end position="372"/>
    </location>
</feature>
<protein>
    <recommendedName>
        <fullName evidence="4">Sporulation-control protein spo0M</fullName>
    </recommendedName>
</protein>
<name>A0A7K1L961_9ACTN</name>
<evidence type="ECO:0000313" key="2">
    <source>
        <dbReference type="EMBL" id="MUN40766.1"/>
    </source>
</evidence>
<proteinExistence type="predicted"/>
<keyword evidence="3" id="KW-1185">Reference proteome</keyword>
<feature type="compositionally biased region" description="Pro residues" evidence="1">
    <location>
        <begin position="320"/>
        <end position="330"/>
    </location>
</feature>
<feature type="region of interest" description="Disordered" evidence="1">
    <location>
        <begin position="257"/>
        <end position="466"/>
    </location>
</feature>
<feature type="compositionally biased region" description="Pro residues" evidence="1">
    <location>
        <begin position="407"/>
        <end position="451"/>
    </location>
</feature>
<reference evidence="2 3" key="1">
    <citation type="submission" date="2019-11" db="EMBL/GenBank/DDBJ databases">
        <authorList>
            <person name="Cao P."/>
        </authorList>
    </citation>
    <scope>NUCLEOTIDE SEQUENCE [LARGE SCALE GENOMIC DNA]</scope>
    <source>
        <strain evidence="2 3">NEAU-AAG5</strain>
    </source>
</reference>
<feature type="compositionally biased region" description="Pro residues" evidence="1">
    <location>
        <begin position="282"/>
        <end position="296"/>
    </location>
</feature>
<dbReference type="InterPro" id="IPR009776">
    <property type="entry name" value="Spore_0_M"/>
</dbReference>
<evidence type="ECO:0000313" key="3">
    <source>
        <dbReference type="Proteomes" id="UP000432015"/>
    </source>
</evidence>
<dbReference type="EMBL" id="WOFH01000012">
    <property type="protein sequence ID" value="MUN40766.1"/>
    <property type="molecule type" value="Genomic_DNA"/>
</dbReference>
<dbReference type="Proteomes" id="UP000432015">
    <property type="component" value="Unassembled WGS sequence"/>
</dbReference>
<gene>
    <name evidence="2" type="ORF">GNZ18_29795</name>
</gene>
<feature type="compositionally biased region" description="Low complexity" evidence="1">
    <location>
        <begin position="297"/>
        <end position="319"/>
    </location>
</feature>
<sequence length="571" mass="56386">MSYGRMAGGYGAGGPSVDTILSEPNCRPGGVVAGKVHLRGGDRPVEIRHVTLALMPRMQNGYGGETAGPEVYRGALTRGFTLEAGRQRDMAFSIPLPYELPFTTVLGHELPGFTIGMCTEVDAKGQPDPGDVDPISVEPLESQQWVLASIARLGFQISNVTFESSKLRGVSQQLPFHQEIHLAPPPAYQGRLDSVGLSFVASPRSMAFVLRAEERSAPSDESFGVFQVGHAEAAETDWNAKIGRWLEAAAALPRAASSHAPRGAGGAYGGPPPGQAAHGQAPLPPPGGHFPPPPGQPGRQQPAAAYGGPAEYGQPGNAQFPPPAPAPGQSPAPMHTPGHAPPPGPTPGHAPPPGLAPPPGHAPPHGAPPAPGPGFGNAPGYPPAPGHAPSGPGFPPPAAPGHAPMPGAVPPPAPGGAVPYAPPGPPPPAPPGPGAAPYPPAHGHPGPPPVPMHHGPPGHHGYRGHHGRGVAAAGLVGGAAAAGIAGGMAVGAMGDAAIGAAGFAQNVAGYAAGVPVDAFGNAIGGYAGQVAGHVAGQVAGNVMGDVAGDVAGEIAGGVGEILGGLLGGLFG</sequence>
<dbReference type="AlphaFoldDB" id="A0A7K1L961"/>
<feature type="compositionally biased region" description="Basic residues" evidence="1">
    <location>
        <begin position="456"/>
        <end position="466"/>
    </location>
</feature>
<feature type="compositionally biased region" description="Pro residues" evidence="1">
    <location>
        <begin position="380"/>
        <end position="399"/>
    </location>
</feature>
<comment type="caution">
    <text evidence="2">The sequence shown here is derived from an EMBL/GenBank/DDBJ whole genome shotgun (WGS) entry which is preliminary data.</text>
</comment>